<comment type="caution">
    <text evidence="1">The sequence shown here is derived from an EMBL/GenBank/DDBJ whole genome shotgun (WGS) entry which is preliminary data.</text>
</comment>
<proteinExistence type="predicted"/>
<organism evidence="1 2">
    <name type="scientific">Hallella bergensis DSM 17361</name>
    <dbReference type="NCBI Taxonomy" id="585502"/>
    <lineage>
        <taxon>Bacteria</taxon>
        <taxon>Pseudomonadati</taxon>
        <taxon>Bacteroidota</taxon>
        <taxon>Bacteroidia</taxon>
        <taxon>Bacteroidales</taxon>
        <taxon>Prevotellaceae</taxon>
        <taxon>Hallella</taxon>
    </lineage>
</organism>
<dbReference type="HOGENOM" id="CLU_212745_0_0_10"/>
<evidence type="ECO:0000313" key="2">
    <source>
        <dbReference type="Proteomes" id="UP000003160"/>
    </source>
</evidence>
<protein>
    <submittedName>
        <fullName evidence="1">Uncharacterized protein</fullName>
    </submittedName>
</protein>
<evidence type="ECO:0000313" key="1">
    <source>
        <dbReference type="EMBL" id="EFA43253.1"/>
    </source>
</evidence>
<sequence>MKYFTHEEPNPTETTLNIIRQIAHTYRTIKGGSQPIPCCMN</sequence>
<gene>
    <name evidence="1" type="ORF">HMPREF0645_2204</name>
</gene>
<dbReference type="EMBL" id="ACKS01000082">
    <property type="protein sequence ID" value="EFA43253.1"/>
    <property type="molecule type" value="Genomic_DNA"/>
</dbReference>
<dbReference type="RefSeq" id="WP_007174307.1">
    <property type="nucleotide sequence ID" value="NZ_GG704781.1"/>
</dbReference>
<name>D1PZ19_9BACT</name>
<dbReference type="Proteomes" id="UP000003160">
    <property type="component" value="Unassembled WGS sequence"/>
</dbReference>
<reference evidence="1 2" key="1">
    <citation type="submission" date="2009-10" db="EMBL/GenBank/DDBJ databases">
        <authorList>
            <person name="Qin X."/>
            <person name="Bachman B."/>
            <person name="Battles P."/>
            <person name="Bell A."/>
            <person name="Bess C."/>
            <person name="Bickham C."/>
            <person name="Chaboub L."/>
            <person name="Chen D."/>
            <person name="Coyle M."/>
            <person name="Deiros D.R."/>
            <person name="Dinh H."/>
            <person name="Forbes L."/>
            <person name="Fowler G."/>
            <person name="Francisco L."/>
            <person name="Fu Q."/>
            <person name="Gubbala S."/>
            <person name="Hale W."/>
            <person name="Han Y."/>
            <person name="Hemphill L."/>
            <person name="Highlander S.K."/>
            <person name="Hirani K."/>
            <person name="Hogues M."/>
            <person name="Jackson L."/>
            <person name="Jakkamsetti A."/>
            <person name="Javaid M."/>
            <person name="Jiang H."/>
            <person name="Korchina V."/>
            <person name="Kovar C."/>
            <person name="Lara F."/>
            <person name="Lee S."/>
            <person name="Mata R."/>
            <person name="Mathew T."/>
            <person name="Moen C."/>
            <person name="Morales K."/>
            <person name="Munidasa M."/>
            <person name="Nazareth L."/>
            <person name="Ngo R."/>
            <person name="Nguyen L."/>
            <person name="Okwuonu G."/>
            <person name="Ongeri F."/>
            <person name="Patil S."/>
            <person name="Petrosino J."/>
            <person name="Pham C."/>
            <person name="Pham P."/>
            <person name="Pu L.-L."/>
            <person name="Puazo M."/>
            <person name="Raj R."/>
            <person name="Reid J."/>
            <person name="Rouhana J."/>
            <person name="Saada N."/>
            <person name="Shang Y."/>
            <person name="Simmons D."/>
            <person name="Thornton R."/>
            <person name="Warren J."/>
            <person name="Weissenberger G."/>
            <person name="Zhang J."/>
            <person name="Zhang L."/>
            <person name="Zhou C."/>
            <person name="Zhu D."/>
            <person name="Muzny D."/>
            <person name="Worley K."/>
            <person name="Gibbs R."/>
        </authorList>
    </citation>
    <scope>NUCLEOTIDE SEQUENCE [LARGE SCALE GENOMIC DNA]</scope>
    <source>
        <strain evidence="1 2">DSM 17361</strain>
    </source>
</reference>
<accession>D1PZ19</accession>
<keyword evidence="2" id="KW-1185">Reference proteome</keyword>
<dbReference type="AlphaFoldDB" id="D1PZ19"/>